<evidence type="ECO:0000313" key="1">
    <source>
        <dbReference type="EMBL" id="MDG0860880.1"/>
    </source>
</evidence>
<sequence>MSDPVADLAAQSRSLSPEERVRLLDLLLESLQVDASCGDDEFWRNEIARRVASHERGEGTLHELDDVLAEMRRLTP</sequence>
<protein>
    <submittedName>
        <fullName evidence="1">Addiction module antitoxin RelB</fullName>
    </submittedName>
</protein>
<name>A0A9X4R325_9BURK</name>
<dbReference type="Pfam" id="PF09720">
    <property type="entry name" value="Unstab_antitox"/>
    <property type="match status" value="1"/>
</dbReference>
<organism evidence="1 2">
    <name type="scientific">Pelomonas aquatica</name>
    <dbReference type="NCBI Taxonomy" id="431058"/>
    <lineage>
        <taxon>Bacteria</taxon>
        <taxon>Pseudomonadati</taxon>
        <taxon>Pseudomonadota</taxon>
        <taxon>Betaproteobacteria</taxon>
        <taxon>Burkholderiales</taxon>
        <taxon>Sphaerotilaceae</taxon>
        <taxon>Roseateles</taxon>
    </lineage>
</organism>
<dbReference type="EMBL" id="SGUG01000001">
    <property type="protein sequence ID" value="MDG0860880.1"/>
    <property type="molecule type" value="Genomic_DNA"/>
</dbReference>
<accession>A0A9X4R325</accession>
<dbReference type="InterPro" id="IPR013406">
    <property type="entry name" value="CHP02574_addiction_mod"/>
</dbReference>
<gene>
    <name evidence="1" type="ORF">EXJ73_00125</name>
</gene>
<dbReference type="Proteomes" id="UP001152766">
    <property type="component" value="Unassembled WGS sequence"/>
</dbReference>
<evidence type="ECO:0000313" key="2">
    <source>
        <dbReference type="Proteomes" id="UP001152766"/>
    </source>
</evidence>
<dbReference type="RefSeq" id="WP_268150696.1">
    <property type="nucleotide sequence ID" value="NZ_JAPPUW010000009.1"/>
</dbReference>
<keyword evidence="2" id="KW-1185">Reference proteome</keyword>
<comment type="caution">
    <text evidence="1">The sequence shown here is derived from an EMBL/GenBank/DDBJ whole genome shotgun (WGS) entry which is preliminary data.</text>
</comment>
<reference evidence="1" key="1">
    <citation type="submission" date="2019-02" db="EMBL/GenBank/DDBJ databases">
        <title>Draft genome of the type strain Pelomonas aquatica CCUG 52575T.</title>
        <authorList>
            <person name="Gomila M."/>
            <person name="Lalucat J."/>
        </authorList>
    </citation>
    <scope>NUCLEOTIDE SEQUENCE</scope>
    <source>
        <strain evidence="1">CCUG 52575</strain>
    </source>
</reference>
<proteinExistence type="predicted"/>
<dbReference type="AlphaFoldDB" id="A0A9X4R325"/>